<keyword evidence="2" id="KW-0472">Membrane</keyword>
<reference evidence="4" key="2">
    <citation type="submission" date="2021-08" db="EMBL/GenBank/DDBJ databases">
        <authorList>
            <person name="Gostincar C."/>
            <person name="Sun X."/>
            <person name="Song Z."/>
            <person name="Gunde-Cimerman N."/>
        </authorList>
    </citation>
    <scope>NUCLEOTIDE SEQUENCE</scope>
    <source>
        <strain evidence="4">EXF-9911</strain>
    </source>
</reference>
<accession>A0A9P8EDN4</accession>
<comment type="caution">
    <text evidence="4">The sequence shown here is derived from an EMBL/GenBank/DDBJ whole genome shotgun (WGS) entry which is preliminary data.</text>
</comment>
<protein>
    <recommendedName>
        <fullName evidence="3">FHA domain-containing protein</fullName>
    </recommendedName>
</protein>
<feature type="compositionally biased region" description="Acidic residues" evidence="1">
    <location>
        <begin position="297"/>
        <end position="314"/>
    </location>
</feature>
<reference evidence="4" key="1">
    <citation type="journal article" date="2021" name="J Fungi (Basel)">
        <title>Virulence traits and population genomics of the black yeast Aureobasidium melanogenum.</title>
        <authorList>
            <person name="Cernosa A."/>
            <person name="Sun X."/>
            <person name="Gostincar C."/>
            <person name="Fang C."/>
            <person name="Gunde-Cimerman N."/>
            <person name="Song Z."/>
        </authorList>
    </citation>
    <scope>NUCLEOTIDE SEQUENCE</scope>
    <source>
        <strain evidence="4">EXF-9911</strain>
    </source>
</reference>
<dbReference type="InterPro" id="IPR000253">
    <property type="entry name" value="FHA_dom"/>
</dbReference>
<dbReference type="Proteomes" id="UP000779574">
    <property type="component" value="Unassembled WGS sequence"/>
</dbReference>
<feature type="compositionally biased region" description="Polar residues" evidence="1">
    <location>
        <begin position="328"/>
        <end position="342"/>
    </location>
</feature>
<feature type="transmembrane region" description="Helical" evidence="2">
    <location>
        <begin position="547"/>
        <end position="567"/>
    </location>
</feature>
<dbReference type="AlphaFoldDB" id="A0A9P8EDN4"/>
<evidence type="ECO:0000259" key="3">
    <source>
        <dbReference type="PROSITE" id="PS50006"/>
    </source>
</evidence>
<evidence type="ECO:0000256" key="2">
    <source>
        <dbReference type="SAM" id="Phobius"/>
    </source>
</evidence>
<gene>
    <name evidence="4" type="ORF">KCU76_g10377</name>
</gene>
<sequence length="581" mass="63163">MTAPSSHTQGHARVTVSLQVYTPKGTPSTGPTSRTLLIPEHEPVLIGRASLTKNRDPTTNNALFTCAVMSRSHATLSAPNGPFGPVYLQDTDSMHGVYVNGRQIDRTEIHPYDNITFGTKVSRAEGESMSSDQPSNFFEYPLLTTLPGTHDGVRLTVTNITRAGATRSDPIDLCGNSSKTILPTFTSKTIPPASYRVPDYETDSSKDDTINTTFEKPTAMQYIDLDPVSSPARSHDFVHPEDDHDTQDYFNGPCSDSEFDSDCEASDYPENPDDFDYDEQSHAGSDGSRSPGSALAEDADDTQIEQEDSELDDVPDFHEEPEILPTHVASTESSQTKATYTQGDEKAREAAEIMSLPWILEPPDHWNMSAVTLTPNSIMPKVPSPSILQTTELAPVSQSNKIVDDAGAAAQDTEKDIESLDASLKAQQSDKELDNIVNGLFFKVDPSTAIQRQRAIEDNGLEDGPTSTSVPTPTATELFAKVDSPTGSKRKRDIEDDGHEDIPAPSTDGKLLKLKFNKQHILKDFFKGQPQNTPRPVKRAKRSTAKFVLGAFAGAIGGVATVVGVLMTPQCEQLLANWPIA</sequence>
<evidence type="ECO:0000313" key="4">
    <source>
        <dbReference type="EMBL" id="KAG9687368.1"/>
    </source>
</evidence>
<dbReference type="OrthoDB" id="4096268at2759"/>
<feature type="compositionally biased region" description="Acidic residues" evidence="1">
    <location>
        <begin position="257"/>
        <end position="278"/>
    </location>
</feature>
<dbReference type="InterPro" id="IPR008984">
    <property type="entry name" value="SMAD_FHA_dom_sf"/>
</dbReference>
<organism evidence="4 5">
    <name type="scientific">Aureobasidium melanogenum</name>
    <name type="common">Aureobasidium pullulans var. melanogenum</name>
    <dbReference type="NCBI Taxonomy" id="46634"/>
    <lineage>
        <taxon>Eukaryota</taxon>
        <taxon>Fungi</taxon>
        <taxon>Dikarya</taxon>
        <taxon>Ascomycota</taxon>
        <taxon>Pezizomycotina</taxon>
        <taxon>Dothideomycetes</taxon>
        <taxon>Dothideomycetidae</taxon>
        <taxon>Dothideales</taxon>
        <taxon>Saccotheciaceae</taxon>
        <taxon>Aureobasidium</taxon>
    </lineage>
</organism>
<dbReference type="EMBL" id="JAHFXF010000459">
    <property type="protein sequence ID" value="KAG9687368.1"/>
    <property type="molecule type" value="Genomic_DNA"/>
</dbReference>
<keyword evidence="2" id="KW-1133">Transmembrane helix</keyword>
<name>A0A9P8EDN4_AURME</name>
<proteinExistence type="predicted"/>
<feature type="region of interest" description="Disordered" evidence="1">
    <location>
        <begin position="483"/>
        <end position="508"/>
    </location>
</feature>
<feature type="region of interest" description="Disordered" evidence="1">
    <location>
        <begin position="192"/>
        <end position="344"/>
    </location>
</feature>
<dbReference type="SUPFAM" id="SSF49879">
    <property type="entry name" value="SMAD/FHA domain"/>
    <property type="match status" value="1"/>
</dbReference>
<dbReference type="SMART" id="SM00240">
    <property type="entry name" value="FHA"/>
    <property type="match status" value="1"/>
</dbReference>
<dbReference type="PROSITE" id="PS50006">
    <property type="entry name" value="FHA_DOMAIN"/>
    <property type="match status" value="1"/>
</dbReference>
<feature type="region of interest" description="Disordered" evidence="1">
    <location>
        <begin position="456"/>
        <end position="475"/>
    </location>
</feature>
<dbReference type="Pfam" id="PF00498">
    <property type="entry name" value="FHA"/>
    <property type="match status" value="1"/>
</dbReference>
<feature type="compositionally biased region" description="Low complexity" evidence="1">
    <location>
        <begin position="465"/>
        <end position="475"/>
    </location>
</feature>
<dbReference type="Gene3D" id="2.60.200.20">
    <property type="match status" value="1"/>
</dbReference>
<feature type="compositionally biased region" description="Basic and acidic residues" evidence="1">
    <location>
        <begin position="233"/>
        <end position="242"/>
    </location>
</feature>
<evidence type="ECO:0000313" key="5">
    <source>
        <dbReference type="Proteomes" id="UP000779574"/>
    </source>
</evidence>
<feature type="domain" description="FHA" evidence="3">
    <location>
        <begin position="44"/>
        <end position="104"/>
    </location>
</feature>
<feature type="non-terminal residue" evidence="4">
    <location>
        <position position="581"/>
    </location>
</feature>
<evidence type="ECO:0000256" key="1">
    <source>
        <dbReference type="SAM" id="MobiDB-lite"/>
    </source>
</evidence>
<keyword evidence="2" id="KW-0812">Transmembrane</keyword>